<dbReference type="GO" id="GO:0051083">
    <property type="term" value="P:'de novo' cotranslational protein folding"/>
    <property type="evidence" value="ECO:0007669"/>
    <property type="project" value="TreeGrafter"/>
</dbReference>
<evidence type="ECO:0000313" key="18">
    <source>
        <dbReference type="Proteomes" id="UP000757435"/>
    </source>
</evidence>
<dbReference type="SUPFAM" id="SSF54534">
    <property type="entry name" value="FKBP-like"/>
    <property type="match status" value="1"/>
</dbReference>
<dbReference type="InterPro" id="IPR008881">
    <property type="entry name" value="Trigger_fac_ribosome-bd_bac"/>
</dbReference>
<dbReference type="Gene3D" id="3.10.50.40">
    <property type="match status" value="1"/>
</dbReference>
<dbReference type="InterPro" id="IPR037041">
    <property type="entry name" value="Trigger_fac_C_sf"/>
</dbReference>
<dbReference type="GO" id="GO:0043335">
    <property type="term" value="P:protein unfolding"/>
    <property type="evidence" value="ECO:0007669"/>
    <property type="project" value="TreeGrafter"/>
</dbReference>
<dbReference type="FunFam" id="3.10.50.40:FF:000001">
    <property type="entry name" value="Trigger factor"/>
    <property type="match status" value="1"/>
</dbReference>
<dbReference type="PROSITE" id="PS50059">
    <property type="entry name" value="FKBP_PPIASE"/>
    <property type="match status" value="1"/>
</dbReference>
<proteinExistence type="inferred from homology"/>
<evidence type="ECO:0000256" key="12">
    <source>
        <dbReference type="HAMAP-Rule" id="MF_00303"/>
    </source>
</evidence>
<comment type="function">
    <text evidence="10 12">Involved in protein export. Acts as a chaperone by maintaining the newly synthesized protein in an open conformation. Functions as a peptidyl-prolyl cis-trans isomerase.</text>
</comment>
<evidence type="ECO:0000259" key="16">
    <source>
        <dbReference type="PROSITE" id="PS50059"/>
    </source>
</evidence>
<evidence type="ECO:0000256" key="10">
    <source>
        <dbReference type="ARBA" id="ARBA00024849"/>
    </source>
</evidence>
<evidence type="ECO:0000256" key="2">
    <source>
        <dbReference type="ARBA" id="ARBA00005464"/>
    </source>
</evidence>
<feature type="region of interest" description="Disordered" evidence="15">
    <location>
        <begin position="493"/>
        <end position="533"/>
    </location>
</feature>
<gene>
    <name evidence="12 17" type="primary">tig</name>
    <name evidence="17" type="ORF">KME15_02380</name>
</gene>
<dbReference type="EMBL" id="JAHHHD010000002">
    <property type="protein sequence ID" value="MBW4657495.1"/>
    <property type="molecule type" value="Genomic_DNA"/>
</dbReference>
<comment type="domain">
    <text evidence="12">Consists of 3 domains; the N-terminus binds the ribosome, the middle domain has PPIase activity, while the C-terminus has intrinsic chaperone activity on its own.</text>
</comment>
<dbReference type="HAMAP" id="MF_00303">
    <property type="entry name" value="Trigger_factor_Tig"/>
    <property type="match status" value="1"/>
</dbReference>
<reference evidence="17" key="2">
    <citation type="journal article" date="2022" name="Microbiol. Resour. Announc.">
        <title>Metagenome Sequencing to Explore Phylogenomics of Terrestrial Cyanobacteria.</title>
        <authorList>
            <person name="Ward R.D."/>
            <person name="Stajich J.E."/>
            <person name="Johansen J.R."/>
            <person name="Huntemann M."/>
            <person name="Clum A."/>
            <person name="Foster B."/>
            <person name="Foster B."/>
            <person name="Roux S."/>
            <person name="Palaniappan K."/>
            <person name="Varghese N."/>
            <person name="Mukherjee S."/>
            <person name="Reddy T.B.K."/>
            <person name="Daum C."/>
            <person name="Copeland A."/>
            <person name="Chen I.A."/>
            <person name="Ivanova N.N."/>
            <person name="Kyrpides N.C."/>
            <person name="Shapiro N."/>
            <person name="Eloe-Fadrosh E.A."/>
            <person name="Pietrasiak N."/>
        </authorList>
    </citation>
    <scope>NUCLEOTIDE SEQUENCE</scope>
    <source>
        <strain evidence="17">UHER 2000/2452</strain>
    </source>
</reference>
<comment type="similarity">
    <text evidence="2 12 14">Belongs to the FKBP-type PPIase family. Tig subfamily.</text>
</comment>
<keyword evidence="12" id="KW-0963">Cytoplasm</keyword>
<dbReference type="GO" id="GO:0005737">
    <property type="term" value="C:cytoplasm"/>
    <property type="evidence" value="ECO:0007669"/>
    <property type="project" value="UniProtKB-SubCell"/>
</dbReference>
<evidence type="ECO:0000256" key="1">
    <source>
        <dbReference type="ARBA" id="ARBA00000971"/>
    </source>
</evidence>
<keyword evidence="9 12" id="KW-0131">Cell cycle</keyword>
<dbReference type="GO" id="GO:0015031">
    <property type="term" value="P:protein transport"/>
    <property type="evidence" value="ECO:0007669"/>
    <property type="project" value="UniProtKB-UniRule"/>
</dbReference>
<dbReference type="AlphaFoldDB" id="A0A951Q945"/>
<comment type="caution">
    <text evidence="17">The sequence shown here is derived from an EMBL/GenBank/DDBJ whole genome shotgun (WGS) entry which is preliminary data.</text>
</comment>
<reference evidence="17" key="1">
    <citation type="submission" date="2021-05" db="EMBL/GenBank/DDBJ databases">
        <authorList>
            <person name="Pietrasiak N."/>
            <person name="Ward R."/>
            <person name="Stajich J.E."/>
            <person name="Kurbessoian T."/>
        </authorList>
    </citation>
    <scope>NUCLEOTIDE SEQUENCE</scope>
    <source>
        <strain evidence="17">UHER 2000/2452</strain>
    </source>
</reference>
<dbReference type="PANTHER" id="PTHR30560">
    <property type="entry name" value="TRIGGER FACTOR CHAPERONE AND PEPTIDYL-PROLYL CIS/TRANS ISOMERASE"/>
    <property type="match status" value="1"/>
</dbReference>
<dbReference type="Pfam" id="PF05698">
    <property type="entry name" value="Trigger_C"/>
    <property type="match status" value="1"/>
</dbReference>
<dbReference type="Gene3D" id="3.30.70.1050">
    <property type="entry name" value="Trigger factor ribosome-binding domain"/>
    <property type="match status" value="1"/>
</dbReference>
<dbReference type="InterPro" id="IPR008880">
    <property type="entry name" value="Trigger_fac_C"/>
</dbReference>
<feature type="domain" description="PPIase FKBP-type" evidence="16">
    <location>
        <begin position="168"/>
        <end position="261"/>
    </location>
</feature>
<comment type="subcellular location">
    <subcellularLocation>
        <location evidence="12">Cytoplasm</location>
    </subcellularLocation>
    <text evidence="12">About half TF is bound to the ribosome near the polypeptide exit tunnel while the other half is free in the cytoplasm.</text>
</comment>
<evidence type="ECO:0000256" key="15">
    <source>
        <dbReference type="SAM" id="MobiDB-lite"/>
    </source>
</evidence>
<evidence type="ECO:0000256" key="11">
    <source>
        <dbReference type="ARBA" id="ARBA00029986"/>
    </source>
</evidence>
<dbReference type="SUPFAM" id="SSF109998">
    <property type="entry name" value="Triger factor/SurA peptide-binding domain-like"/>
    <property type="match status" value="1"/>
</dbReference>
<dbReference type="GO" id="GO:0003755">
    <property type="term" value="F:peptidyl-prolyl cis-trans isomerase activity"/>
    <property type="evidence" value="ECO:0007669"/>
    <property type="project" value="UniProtKB-UniRule"/>
</dbReference>
<dbReference type="NCBIfam" id="TIGR00115">
    <property type="entry name" value="tig"/>
    <property type="match status" value="1"/>
</dbReference>
<evidence type="ECO:0000256" key="3">
    <source>
        <dbReference type="ARBA" id="ARBA00013194"/>
    </source>
</evidence>
<evidence type="ECO:0000256" key="8">
    <source>
        <dbReference type="ARBA" id="ARBA00023235"/>
    </source>
</evidence>
<name>A0A951Q945_9CYAN</name>
<evidence type="ECO:0000256" key="6">
    <source>
        <dbReference type="ARBA" id="ARBA00023110"/>
    </source>
</evidence>
<dbReference type="InterPro" id="IPR027304">
    <property type="entry name" value="Trigger_fact/SurA_dom_sf"/>
</dbReference>
<dbReference type="Proteomes" id="UP000757435">
    <property type="component" value="Unassembled WGS sequence"/>
</dbReference>
<evidence type="ECO:0000256" key="13">
    <source>
        <dbReference type="PROSITE-ProRule" id="PRU00277"/>
    </source>
</evidence>
<organism evidence="17 18">
    <name type="scientific">Drouetiella hepatica Uher 2000/2452</name>
    <dbReference type="NCBI Taxonomy" id="904376"/>
    <lineage>
        <taxon>Bacteria</taxon>
        <taxon>Bacillati</taxon>
        <taxon>Cyanobacteriota</taxon>
        <taxon>Cyanophyceae</taxon>
        <taxon>Oculatellales</taxon>
        <taxon>Oculatellaceae</taxon>
        <taxon>Drouetiella</taxon>
    </lineage>
</organism>
<keyword evidence="7 12" id="KW-0143">Chaperone</keyword>
<dbReference type="Pfam" id="PF05697">
    <property type="entry name" value="Trigger_N"/>
    <property type="match status" value="1"/>
</dbReference>
<comment type="catalytic activity">
    <reaction evidence="1 12 13">
        <text>[protein]-peptidylproline (omega=180) = [protein]-peptidylproline (omega=0)</text>
        <dbReference type="Rhea" id="RHEA:16237"/>
        <dbReference type="Rhea" id="RHEA-COMP:10747"/>
        <dbReference type="Rhea" id="RHEA-COMP:10748"/>
        <dbReference type="ChEBI" id="CHEBI:83833"/>
        <dbReference type="ChEBI" id="CHEBI:83834"/>
        <dbReference type="EC" id="5.2.1.8"/>
    </reaction>
</comment>
<keyword evidence="8 12" id="KW-0413">Isomerase</keyword>
<dbReference type="PANTHER" id="PTHR30560:SF3">
    <property type="entry name" value="TRIGGER FACTOR-LIKE PROTEIN TIG, CHLOROPLASTIC"/>
    <property type="match status" value="1"/>
</dbReference>
<keyword evidence="6 12" id="KW-0697">Rotamase</keyword>
<evidence type="ECO:0000256" key="9">
    <source>
        <dbReference type="ARBA" id="ARBA00023306"/>
    </source>
</evidence>
<evidence type="ECO:0000256" key="7">
    <source>
        <dbReference type="ARBA" id="ARBA00023186"/>
    </source>
</evidence>
<dbReference type="GO" id="GO:0043022">
    <property type="term" value="F:ribosome binding"/>
    <property type="evidence" value="ECO:0007669"/>
    <property type="project" value="TreeGrafter"/>
</dbReference>
<dbReference type="Pfam" id="PF00254">
    <property type="entry name" value="FKBP_C"/>
    <property type="match status" value="1"/>
</dbReference>
<dbReference type="GO" id="GO:0051301">
    <property type="term" value="P:cell division"/>
    <property type="evidence" value="ECO:0007669"/>
    <property type="project" value="UniProtKB-KW"/>
</dbReference>
<protein>
    <recommendedName>
        <fullName evidence="4 12">Trigger factor</fullName>
        <shortName evidence="12">TF</shortName>
        <ecNumber evidence="3 12">5.2.1.8</ecNumber>
    </recommendedName>
    <alternativeName>
        <fullName evidence="11 12">PPIase</fullName>
    </alternativeName>
</protein>
<evidence type="ECO:0000313" key="17">
    <source>
        <dbReference type="EMBL" id="MBW4657495.1"/>
    </source>
</evidence>
<dbReference type="Gene3D" id="1.10.3120.10">
    <property type="entry name" value="Trigger factor, C-terminal domain"/>
    <property type="match status" value="1"/>
</dbReference>
<accession>A0A951Q945</accession>
<evidence type="ECO:0000256" key="5">
    <source>
        <dbReference type="ARBA" id="ARBA00022618"/>
    </source>
</evidence>
<dbReference type="InterPro" id="IPR005215">
    <property type="entry name" value="Trig_fac"/>
</dbReference>
<sequence length="533" mass="58522">MKVTQEKLPASQIGLEIEIPSEMSKQAYEKALKELTRFADIPGFRKGKVPRQVLIQRFGSLRIKATAVEDLIQDGIKQALDQEKIEAIGTPQLRSSFDELVVQFEPGSALTFLAAVDVAPNATLSQYKGLEAKAEEVKYDPEQVDKVLEGYRKRSSTLVPVERPAEENDMATVDFAGRLAETAEGETEPAEIPGGSAQDFEIELVEGGFIPGFIEGIIGMALGETKDIAVTFPDPYAQEDLAGKPAVFTITLKDLKARELPELDDDFAQDVSEFETLAELRESLEKRYQDEAAAKTKSNKQEALLNELVKYLEVDLPETLVKQEVDYSITQTAMRLSQQGLDIRKTFTDQIVSMLREQARPEAILRLQRTLALGEVVKQESIQVTPEEVTAKVSEVMAEMASQPEADRQDIDVDRLRQAIEDDLLRDKILDWLEAEANIELVPEGSLKPAADETVDELAIDEVLEIDAAEATLDVSAEAIVEVPAEAIETVEAEAEAKAGAEAEVEPQSTAVESTEPLENPPSGKPKGKSAKS</sequence>
<dbReference type="InterPro" id="IPR036611">
    <property type="entry name" value="Trigger_fac_ribosome-bd_sf"/>
</dbReference>
<dbReference type="SUPFAM" id="SSF102735">
    <property type="entry name" value="Trigger factor ribosome-binding domain"/>
    <property type="match status" value="1"/>
</dbReference>
<evidence type="ECO:0000256" key="4">
    <source>
        <dbReference type="ARBA" id="ARBA00016902"/>
    </source>
</evidence>
<dbReference type="InterPro" id="IPR001179">
    <property type="entry name" value="PPIase_FKBP_dom"/>
</dbReference>
<evidence type="ECO:0000256" key="14">
    <source>
        <dbReference type="RuleBase" id="RU003914"/>
    </source>
</evidence>
<dbReference type="InterPro" id="IPR046357">
    <property type="entry name" value="PPIase_dom_sf"/>
</dbReference>
<keyword evidence="5 12" id="KW-0132">Cell division</keyword>
<dbReference type="GO" id="GO:0044183">
    <property type="term" value="F:protein folding chaperone"/>
    <property type="evidence" value="ECO:0007669"/>
    <property type="project" value="TreeGrafter"/>
</dbReference>
<dbReference type="FunFam" id="3.30.70.1050:FF:000004">
    <property type="entry name" value="Trigger factor"/>
    <property type="match status" value="1"/>
</dbReference>
<dbReference type="EC" id="5.2.1.8" evidence="3 12"/>